<gene>
    <name evidence="1" type="ORF">MPH_12101</name>
</gene>
<dbReference type="InParanoid" id="K2S225"/>
<accession>K2S225</accession>
<protein>
    <submittedName>
        <fullName evidence="1">Uncharacterized protein</fullName>
    </submittedName>
</protein>
<dbReference type="Proteomes" id="UP000007129">
    <property type="component" value="Unassembled WGS sequence"/>
</dbReference>
<evidence type="ECO:0000313" key="2">
    <source>
        <dbReference type="Proteomes" id="UP000007129"/>
    </source>
</evidence>
<dbReference type="AlphaFoldDB" id="K2S225"/>
<dbReference type="HOGENOM" id="CLU_1111586_0_0_1"/>
<organism evidence="1 2">
    <name type="scientific">Macrophomina phaseolina (strain MS6)</name>
    <name type="common">Charcoal rot fungus</name>
    <dbReference type="NCBI Taxonomy" id="1126212"/>
    <lineage>
        <taxon>Eukaryota</taxon>
        <taxon>Fungi</taxon>
        <taxon>Dikarya</taxon>
        <taxon>Ascomycota</taxon>
        <taxon>Pezizomycotina</taxon>
        <taxon>Dothideomycetes</taxon>
        <taxon>Dothideomycetes incertae sedis</taxon>
        <taxon>Botryosphaeriales</taxon>
        <taxon>Botryosphaeriaceae</taxon>
        <taxon>Macrophomina</taxon>
    </lineage>
</organism>
<dbReference type="VEuPathDB" id="FungiDB:MPH_12101"/>
<sequence length="250" mass="27275">MFQFQRAVWKCSPLKSSRPSSLGICGTGRSPPVMTTKLACTCRFCFPLPGPLFSVRPRRPLLPALVPDLAVDLGPEEGLQVPLLGDAVGVGAKLWLVGVLVLGHVSRLLKQRHVHVALDVTHQSWVPVPVPCPTVPASRVHDYDVLGPETGLDEADGKDEAAVSGAVDEDLAFRTILEHGFLGIQRVMVDERVFVEVLEGFSLVEIDELGQAVLTEALVALLLVLLQRLRVRLDLLHLRAYRTNHSGLLN</sequence>
<name>K2S225_MACPH</name>
<evidence type="ECO:0000313" key="1">
    <source>
        <dbReference type="EMBL" id="EKG10790.1"/>
    </source>
</evidence>
<proteinExistence type="predicted"/>
<comment type="caution">
    <text evidence="1">The sequence shown here is derived from an EMBL/GenBank/DDBJ whole genome shotgun (WGS) entry which is preliminary data.</text>
</comment>
<dbReference type="EMBL" id="AHHD01000503">
    <property type="protein sequence ID" value="EKG10790.1"/>
    <property type="molecule type" value="Genomic_DNA"/>
</dbReference>
<reference evidence="1 2" key="1">
    <citation type="journal article" date="2012" name="BMC Genomics">
        <title>Tools to kill: Genome of one of the most destructive plant pathogenic fungi Macrophomina phaseolina.</title>
        <authorList>
            <person name="Islam M.S."/>
            <person name="Haque M.S."/>
            <person name="Islam M.M."/>
            <person name="Emdad E.M."/>
            <person name="Halim A."/>
            <person name="Hossen Q.M.M."/>
            <person name="Hossain M.Z."/>
            <person name="Ahmed B."/>
            <person name="Rahim S."/>
            <person name="Rahman M.S."/>
            <person name="Alam M.M."/>
            <person name="Hou S."/>
            <person name="Wan X."/>
            <person name="Saito J.A."/>
            <person name="Alam M."/>
        </authorList>
    </citation>
    <scope>NUCLEOTIDE SEQUENCE [LARGE SCALE GENOMIC DNA]</scope>
    <source>
        <strain evidence="1 2">MS6</strain>
    </source>
</reference>